<evidence type="ECO:0000256" key="1">
    <source>
        <dbReference type="SAM" id="MobiDB-lite"/>
    </source>
</evidence>
<protein>
    <submittedName>
        <fullName evidence="2">Uncharacterized protein</fullName>
    </submittedName>
</protein>
<dbReference type="EMBL" id="LFZO01000313">
    <property type="protein sequence ID" value="KXT09696.1"/>
    <property type="molecule type" value="Genomic_DNA"/>
</dbReference>
<evidence type="ECO:0000313" key="2">
    <source>
        <dbReference type="EMBL" id="KXT09696.1"/>
    </source>
</evidence>
<dbReference type="AlphaFoldDB" id="A0A139I4N1"/>
<gene>
    <name evidence="2" type="ORF">AC579_8954</name>
</gene>
<accession>A0A139I4N1</accession>
<reference evidence="2 3" key="1">
    <citation type="submission" date="2015-07" db="EMBL/GenBank/DDBJ databases">
        <title>Comparative genomics of the Sigatoka disease complex on banana suggests a link between parallel evolutionary changes in Pseudocercospora fijiensis and Pseudocercospora eumusae and increased virulence on the banana host.</title>
        <authorList>
            <person name="Chang T.-C."/>
            <person name="Salvucci A."/>
            <person name="Crous P.W."/>
            <person name="Stergiopoulos I."/>
        </authorList>
    </citation>
    <scope>NUCLEOTIDE SEQUENCE [LARGE SCALE GENOMIC DNA]</scope>
    <source>
        <strain evidence="2 3">CBS 116634</strain>
    </source>
</reference>
<feature type="region of interest" description="Disordered" evidence="1">
    <location>
        <begin position="45"/>
        <end position="67"/>
    </location>
</feature>
<evidence type="ECO:0000313" key="3">
    <source>
        <dbReference type="Proteomes" id="UP000073492"/>
    </source>
</evidence>
<comment type="caution">
    <text evidence="2">The sequence shown here is derived from an EMBL/GenBank/DDBJ whole genome shotgun (WGS) entry which is preliminary data.</text>
</comment>
<sequence>MPPAYNAGQRAILRDVTNETLSAAEEYFEAGDYQAYLRTTGGKSIAKAASKSVTGTKRKSSEAQTDVDLDDIDIDDMSEAKFEDCWTLER</sequence>
<name>A0A139I4N1_9PEZI</name>
<keyword evidence="3" id="KW-1185">Reference proteome</keyword>
<proteinExistence type="predicted"/>
<dbReference type="Proteomes" id="UP000073492">
    <property type="component" value="Unassembled WGS sequence"/>
</dbReference>
<dbReference type="OrthoDB" id="74360at2759"/>
<organism evidence="2 3">
    <name type="scientific">Pseudocercospora musae</name>
    <dbReference type="NCBI Taxonomy" id="113226"/>
    <lineage>
        <taxon>Eukaryota</taxon>
        <taxon>Fungi</taxon>
        <taxon>Dikarya</taxon>
        <taxon>Ascomycota</taxon>
        <taxon>Pezizomycotina</taxon>
        <taxon>Dothideomycetes</taxon>
        <taxon>Dothideomycetidae</taxon>
        <taxon>Mycosphaerellales</taxon>
        <taxon>Mycosphaerellaceae</taxon>
        <taxon>Pseudocercospora</taxon>
    </lineage>
</organism>